<reference evidence="7" key="1">
    <citation type="submission" date="2023-06" db="EMBL/GenBank/DDBJ databases">
        <authorList>
            <consortium name="Lawrence Berkeley National Laboratory"/>
            <person name="Ahrendt S."/>
            <person name="Sahu N."/>
            <person name="Indic B."/>
            <person name="Wong-Bajracharya J."/>
            <person name="Merenyi Z."/>
            <person name="Ke H.-M."/>
            <person name="Monk M."/>
            <person name="Kocsube S."/>
            <person name="Drula E."/>
            <person name="Lipzen A."/>
            <person name="Balint B."/>
            <person name="Henrissat B."/>
            <person name="Andreopoulos B."/>
            <person name="Martin F.M."/>
            <person name="Harder C.B."/>
            <person name="Rigling D."/>
            <person name="Ford K.L."/>
            <person name="Foster G.D."/>
            <person name="Pangilinan J."/>
            <person name="Papanicolaou A."/>
            <person name="Barry K."/>
            <person name="LaButti K."/>
            <person name="Viragh M."/>
            <person name="Koriabine M."/>
            <person name="Yan M."/>
            <person name="Riley R."/>
            <person name="Champramary S."/>
            <person name="Plett K.L."/>
            <person name="Tsai I.J."/>
            <person name="Slot J."/>
            <person name="Sipos G."/>
            <person name="Plett J."/>
            <person name="Nagy L.G."/>
            <person name="Grigoriev I.V."/>
        </authorList>
    </citation>
    <scope>NUCLEOTIDE SEQUENCE</scope>
    <source>
        <strain evidence="7">HWK02</strain>
    </source>
</reference>
<dbReference type="FunFam" id="1.10.8.60:FF:000160">
    <property type="entry name" value="WGS project CABT00000000 data, contig 2.55"/>
    <property type="match status" value="1"/>
</dbReference>
<dbReference type="SUPFAM" id="SSF52540">
    <property type="entry name" value="P-loop containing nucleoside triphosphate hydrolases"/>
    <property type="match status" value="4"/>
</dbReference>
<evidence type="ECO:0000256" key="5">
    <source>
        <dbReference type="SAM" id="MobiDB-lite"/>
    </source>
</evidence>
<dbReference type="InterPro" id="IPR003959">
    <property type="entry name" value="ATPase_AAA_core"/>
</dbReference>
<dbReference type="CDD" id="cd17936">
    <property type="entry name" value="EEXXEc_NFX1"/>
    <property type="match status" value="1"/>
</dbReference>
<feature type="compositionally biased region" description="Polar residues" evidence="5">
    <location>
        <begin position="2169"/>
        <end position="2178"/>
    </location>
</feature>
<keyword evidence="8" id="KW-1185">Reference proteome</keyword>
<dbReference type="InterPro" id="IPR041627">
    <property type="entry name" value="AAA_lid_6"/>
</dbReference>
<dbReference type="Pfam" id="PF00004">
    <property type="entry name" value="AAA"/>
    <property type="match status" value="3"/>
</dbReference>
<dbReference type="GO" id="GO:0004386">
    <property type="term" value="F:helicase activity"/>
    <property type="evidence" value="ECO:0007669"/>
    <property type="project" value="InterPro"/>
</dbReference>
<dbReference type="Gene3D" id="3.40.50.300">
    <property type="entry name" value="P-loop containing nucleotide triphosphate hydrolases"/>
    <property type="match status" value="6"/>
</dbReference>
<keyword evidence="3" id="KW-0067">ATP-binding</keyword>
<dbReference type="InterPro" id="IPR027417">
    <property type="entry name" value="P-loop_NTPase"/>
</dbReference>
<keyword evidence="7" id="KW-0378">Hydrolase</keyword>
<keyword evidence="4" id="KW-0175">Coiled coil</keyword>
<feature type="domain" description="AAA+ ATPase" evidence="6">
    <location>
        <begin position="1351"/>
        <end position="1487"/>
    </location>
</feature>
<dbReference type="Pfam" id="PF17866">
    <property type="entry name" value="AAA_lid_6"/>
    <property type="match status" value="2"/>
</dbReference>
<proteinExistence type="inferred from homology"/>
<dbReference type="Gene3D" id="1.10.8.60">
    <property type="match status" value="2"/>
</dbReference>
<name>A0AA39QFZ7_9AGAR</name>
<dbReference type="PANTHER" id="PTHR43392:SF2">
    <property type="entry name" value="AAA-TYPE ATPASE FAMILY PROTEIN _ ANKYRIN REPEAT FAMILY PROTEIN"/>
    <property type="match status" value="1"/>
</dbReference>
<feature type="domain" description="AAA+ ATPase" evidence="6">
    <location>
        <begin position="1920"/>
        <end position="2045"/>
    </location>
</feature>
<sequence>MSNGGVRGAKLSKLFSSTLEGKELTRTSEGIQFLEALCFQPDPTACIDRIIASKAGLRSLQAAFRFDTSLKFLNGPATVTLLYLQAPEIERISSGQYLTKALQAIVEPPIFWTPFVEAFKARQLSDEGQKCFAWVLFQLIIIPSDTVSPYVSLAEDLLDTILKSSHPDIRTIAQKVKKAISVASTSLVPITKDDIGPGGRHDNDFPDFREIAILPTADELASAEAPFLRPSSDLDDPRTEEHREALHLDNQFRLMREDMIHEMREELQISLGKQKGKKRRGIVVEGMKMLDISLGDEDRRNKWAVVFQCSTDLPQLQKFDGLAKRKASLRNENAKLLKDQSLACLLVDETVLAFPSVRRDEGLLAKNPPEIVLEFEGEMSTQNFLLKMKSAKEVKLIQIDVALFSYEPILTALKRMKILPLAQELLLWKDGSELSQPSQPFALELAIQSFERNPGQDLQAALSLDKSITLDRAQAMSLLSGLKQNVSLIQGPPGTGKSFIGALLAKFIHDFSDQRILVVCYTNHALDQFLEDLLDIGIPIEDMVRLGAKSTTRTGPMALHKQARTHRFRRGDHTIIEELKTDIEIRAASLTRSFNKYLQSTIRNDDLLAHLEFDEPDFYDAFKVPISEDGMDIVGEGGRTVDEFYLLQRWRHGQNAGVFVQSENVEAAGNIWDMPSQVRQNYLAEWTEAILTDEIKELYGLVYRYNCRLDELQRKFHERGAFVLQNKRIIGCTTTAAAKYGVDIQAASPDVILVEEAGEILESHIITALGATAKQLILIGDHKQLRPKVNNYRLTVEKDEGYDLNRSLFERLVLKGYPHQTLVTQHRMRPEISDLVRRLTYPDLLDAPNTQNRPHLLGIQDDIIFINHSRPEGNNPHIADSRDLGSKTSKQNMHEAQMVLKIVKYLAQQGYKTNDMVVLTPYLGQLNMLQQELREDMDPVLNDLDSHDLIRAGLLTPGAAKLTKRPLRMATIDNYQGEECDIVIVSLTRSNPNNDIGFMFAPERLNVLLSRARNALIMIGNSDTFTHAKKGKEIWTQLFDLLKGQKHIYDGLPVRCQRHPNRTALLKTELQFETLCPDGGCSEPCGAKLICGKHVCPSKCHQRDDHSKMACNEIIRAQCPKGHDQSYKCTQGPALGPCKKCERDAKAAEAQRQKDFERQKKQDEEEAEHHRQIKEFEDKLVEQQQLLRDAQIKEARKNEIRQKMQDLQDAAELVRNTGLRPSSTTPLDSTPPPSVVSATDTSATTPLASSSSAPAQSTSNSSRPNKRLKKVIKSVTSSKERDGVATLNPSASGQSNAEVDWQYQKAYEGVSNQAIDAIMDMVGLEAVKKQILSIKSKIDVSKRQNTDMSKERCNAVFLGNPGTGKTTVARHYVKILASLQVLPGLAFEETTGSRLANDGVQGAKKLIEGVINAGGGAIFVDEAYQLTGEHNFQGSQVLDFLLAEMENNVGRIVFILAGYNKQMEKFFEHNPGLPSRVPYRLQFEDYKDEELLSMLEKILHKKYAGRLKVEGGVPGLYGRIAIRRLGRGRGKEGFGNARALENLVSKFTERQAERLRMERRAGHRPDDLLLLKEDLIGPDPSAAIVNSESWTKLKGLIGLASVKESIQSLYDTIQLNYQKELQEQEPMQSPLNRVFLGSPGTGKTTVAKLYGKILADLGLLSNGEGSVHLYVASLNLNIFGLVVEKKPADFVGSALGESEKNTKAILATTVGKVLIIDEAYGLYGGGGTGQQSDPYKTAVIDTIVAEVQSTPGEDRCILLLGYKQQMDEMFQNVNPGLSRRFAIEDAFYFDDFSTDELRQILDFKLKDQNLQATEEAKKVALEVLSRAKIRPNFGNAGEVENLLSKAKMNYMSRTRGAVVDTTFEPADFDPDFDRGSHADDNLDELFKDVVGCDGIVSKLREYQKTASTGRRKGRNVRDLIPTCFVFKGPPGTGKTTTARKMGQVYFDIGFLSRPDVIVFRLGYYSPMFGKALGQVLFIDEAYRLKDGIFAKEAVDEIVDLLTQDRIKGKIVVILAGYDEDINELLSVNRGLSSRFPEEIVFRNLRPEECLAILSKQLKKNDVVLPELDDRTSATFVQLCEIFEAWSQLTSWGNARDVITVSQKMISLALQNSSDDEDTDLVLDPDDAVTCLQEMFASRQDRSSNLPRPSAPFPLGITPPVQVRDPGTVSAPSIRTKTTSKAKSAEPKPAALKKAGPEGVDARDLGVSDAVWNQLQLDKAAKIEAAKRLEEDIRKAEEAKAEAVRKEAEEKERARQLELAAARERDLLKQQELKRQREAQRLKELRARKERERLEAELKARREAEEKARKEDQKAQDKLSQMGECVAGYLWTKQSDGYRCAGGYHFVSNGQLGLL</sequence>
<evidence type="ECO:0000313" key="7">
    <source>
        <dbReference type="EMBL" id="KAK0501721.1"/>
    </source>
</evidence>
<dbReference type="InterPro" id="IPR041677">
    <property type="entry name" value="DNA2/NAM7_AAA_11"/>
</dbReference>
<keyword evidence="2" id="KW-0547">Nucleotide-binding</keyword>
<protein>
    <submittedName>
        <fullName evidence="7">P-loop containing nucleoside triphosphate hydrolase protein</fullName>
    </submittedName>
</protein>
<organism evidence="7 8">
    <name type="scientific">Armillaria luteobubalina</name>
    <dbReference type="NCBI Taxonomy" id="153913"/>
    <lineage>
        <taxon>Eukaryota</taxon>
        <taxon>Fungi</taxon>
        <taxon>Dikarya</taxon>
        <taxon>Basidiomycota</taxon>
        <taxon>Agaricomycotina</taxon>
        <taxon>Agaricomycetes</taxon>
        <taxon>Agaricomycetidae</taxon>
        <taxon>Agaricales</taxon>
        <taxon>Marasmiineae</taxon>
        <taxon>Physalacriaceae</taxon>
        <taxon>Armillaria</taxon>
    </lineage>
</organism>
<evidence type="ECO:0000256" key="4">
    <source>
        <dbReference type="SAM" id="Coils"/>
    </source>
</evidence>
<dbReference type="SMART" id="SM00382">
    <property type="entry name" value="AAA"/>
    <property type="match status" value="4"/>
</dbReference>
<feature type="compositionally biased region" description="Low complexity" evidence="5">
    <location>
        <begin position="1235"/>
        <end position="1262"/>
    </location>
</feature>
<evidence type="ECO:0000259" key="6">
    <source>
        <dbReference type="SMART" id="SM00382"/>
    </source>
</evidence>
<feature type="coiled-coil region" evidence="4">
    <location>
        <begin position="2218"/>
        <end position="2320"/>
    </location>
</feature>
<feature type="domain" description="AAA+ ATPase" evidence="6">
    <location>
        <begin position="483"/>
        <end position="899"/>
    </location>
</feature>
<evidence type="ECO:0000256" key="2">
    <source>
        <dbReference type="ARBA" id="ARBA00022741"/>
    </source>
</evidence>
<dbReference type="FunFam" id="3.40.50.300:FF:000216">
    <property type="entry name" value="Type VII secretion ATPase EccA"/>
    <property type="match status" value="2"/>
</dbReference>
<dbReference type="InterPro" id="IPR041679">
    <property type="entry name" value="DNA2/NAM7-like_C"/>
</dbReference>
<comment type="caution">
    <text evidence="7">The sequence shown here is derived from an EMBL/GenBank/DDBJ whole genome shotgun (WGS) entry which is preliminary data.</text>
</comment>
<dbReference type="PRINTS" id="PR00819">
    <property type="entry name" value="CBXCFQXSUPER"/>
</dbReference>
<feature type="region of interest" description="Disordered" evidence="5">
    <location>
        <begin position="2138"/>
        <end position="2198"/>
    </location>
</feature>
<dbReference type="Pfam" id="PF13087">
    <property type="entry name" value="AAA_12"/>
    <property type="match status" value="1"/>
</dbReference>
<evidence type="ECO:0000256" key="1">
    <source>
        <dbReference type="ARBA" id="ARBA00010378"/>
    </source>
</evidence>
<feature type="region of interest" description="Disordered" evidence="5">
    <location>
        <begin position="1152"/>
        <end position="1177"/>
    </location>
</feature>
<accession>A0AA39QFZ7</accession>
<dbReference type="InterPro" id="IPR047187">
    <property type="entry name" value="SF1_C_Upf1"/>
</dbReference>
<feature type="region of interest" description="Disordered" evidence="5">
    <location>
        <begin position="1218"/>
        <end position="1295"/>
    </location>
</feature>
<evidence type="ECO:0000313" key="8">
    <source>
        <dbReference type="Proteomes" id="UP001175228"/>
    </source>
</evidence>
<dbReference type="GO" id="GO:0005524">
    <property type="term" value="F:ATP binding"/>
    <property type="evidence" value="ECO:0007669"/>
    <property type="project" value="UniProtKB-KW"/>
</dbReference>
<dbReference type="PANTHER" id="PTHR43392">
    <property type="entry name" value="AAA-TYPE ATPASE FAMILY PROTEIN / ANKYRIN REPEAT FAMILY PROTEIN"/>
    <property type="match status" value="1"/>
</dbReference>
<feature type="compositionally biased region" description="Low complexity" evidence="5">
    <location>
        <begin position="2186"/>
        <end position="2198"/>
    </location>
</feature>
<dbReference type="GO" id="GO:0016887">
    <property type="term" value="F:ATP hydrolysis activity"/>
    <property type="evidence" value="ECO:0007669"/>
    <property type="project" value="InterPro"/>
</dbReference>
<comment type="similarity">
    <text evidence="1">Belongs to the CbxX/CfxQ family.</text>
</comment>
<dbReference type="Proteomes" id="UP001175228">
    <property type="component" value="Unassembled WGS sequence"/>
</dbReference>
<dbReference type="FunFam" id="3.40.50.300:FF:001660">
    <property type="entry name" value="NF-X1 finger and helicase protein, putative"/>
    <property type="match status" value="1"/>
</dbReference>
<gene>
    <name evidence="7" type="ORF">EDD18DRAFT_1431846</name>
</gene>
<dbReference type="CDD" id="cd06008">
    <property type="entry name" value="NF-X1-zinc-finger"/>
    <property type="match status" value="1"/>
</dbReference>
<dbReference type="InterPro" id="IPR000641">
    <property type="entry name" value="CbxX/CfxQ"/>
</dbReference>
<dbReference type="InterPro" id="IPR050773">
    <property type="entry name" value="CbxX/CfxQ_RuBisCO_ESX"/>
</dbReference>
<dbReference type="InterPro" id="IPR003593">
    <property type="entry name" value="AAA+_ATPase"/>
</dbReference>
<evidence type="ECO:0000256" key="3">
    <source>
        <dbReference type="ARBA" id="ARBA00022840"/>
    </source>
</evidence>
<dbReference type="EMBL" id="JAUEPU010000006">
    <property type="protein sequence ID" value="KAK0501721.1"/>
    <property type="molecule type" value="Genomic_DNA"/>
</dbReference>
<feature type="domain" description="AAA+ ATPase" evidence="6">
    <location>
        <begin position="1629"/>
        <end position="1793"/>
    </location>
</feature>
<dbReference type="CDD" id="cd18808">
    <property type="entry name" value="SF1_C_Upf1"/>
    <property type="match status" value="1"/>
</dbReference>
<dbReference type="CDD" id="cd00009">
    <property type="entry name" value="AAA"/>
    <property type="match status" value="2"/>
</dbReference>
<dbReference type="CDD" id="cd06503">
    <property type="entry name" value="ATP-synt_Fo_b"/>
    <property type="match status" value="1"/>
</dbReference>
<dbReference type="Pfam" id="PF13086">
    <property type="entry name" value="AAA_11"/>
    <property type="match status" value="1"/>
</dbReference>